<organism evidence="2 3">
    <name type="scientific">Trichocladium antarcticum</name>
    <dbReference type="NCBI Taxonomy" id="1450529"/>
    <lineage>
        <taxon>Eukaryota</taxon>
        <taxon>Fungi</taxon>
        <taxon>Dikarya</taxon>
        <taxon>Ascomycota</taxon>
        <taxon>Pezizomycotina</taxon>
        <taxon>Sordariomycetes</taxon>
        <taxon>Sordariomycetidae</taxon>
        <taxon>Sordariales</taxon>
        <taxon>Chaetomiaceae</taxon>
        <taxon>Trichocladium</taxon>
    </lineage>
</organism>
<gene>
    <name evidence="2" type="ORF">BT67DRAFT_270975</name>
</gene>
<reference evidence="2" key="1">
    <citation type="journal article" date="2023" name="Mol. Phylogenet. Evol.">
        <title>Genome-scale phylogeny and comparative genomics of the fungal order Sordariales.</title>
        <authorList>
            <person name="Hensen N."/>
            <person name="Bonometti L."/>
            <person name="Westerberg I."/>
            <person name="Brannstrom I.O."/>
            <person name="Guillou S."/>
            <person name="Cros-Aarteil S."/>
            <person name="Calhoun S."/>
            <person name="Haridas S."/>
            <person name="Kuo A."/>
            <person name="Mondo S."/>
            <person name="Pangilinan J."/>
            <person name="Riley R."/>
            <person name="LaButti K."/>
            <person name="Andreopoulos B."/>
            <person name="Lipzen A."/>
            <person name="Chen C."/>
            <person name="Yan M."/>
            <person name="Daum C."/>
            <person name="Ng V."/>
            <person name="Clum A."/>
            <person name="Steindorff A."/>
            <person name="Ohm R.A."/>
            <person name="Martin F."/>
            <person name="Silar P."/>
            <person name="Natvig D.O."/>
            <person name="Lalanne C."/>
            <person name="Gautier V."/>
            <person name="Ament-Velasquez S.L."/>
            <person name="Kruys A."/>
            <person name="Hutchinson M.I."/>
            <person name="Powell A.J."/>
            <person name="Barry K."/>
            <person name="Miller A.N."/>
            <person name="Grigoriev I.V."/>
            <person name="Debuchy R."/>
            <person name="Gladieux P."/>
            <person name="Hiltunen Thoren M."/>
            <person name="Johannesson H."/>
        </authorList>
    </citation>
    <scope>NUCLEOTIDE SEQUENCE</scope>
    <source>
        <strain evidence="2">CBS 123565</strain>
    </source>
</reference>
<comment type="caution">
    <text evidence="2">The sequence shown here is derived from an EMBL/GenBank/DDBJ whole genome shotgun (WGS) entry which is preliminary data.</text>
</comment>
<proteinExistence type="predicted"/>
<evidence type="ECO:0000313" key="3">
    <source>
        <dbReference type="Proteomes" id="UP001304895"/>
    </source>
</evidence>
<sequence length="247" mass="26312">MERRKKVRGRQEGCCATQACAEPSPVGTLGNLGLDNVLKRWLGVQHICNYSVHNYGYAHTGESLVYIMYIHDAAHCVGADHDQRQTRPGSPGKADRPRASTVTSLAGCRCGRGRLLPRADRPCLRGPECAAGRALRWGLHAYAGAQGREPRAVFRWTCLVGAEAASRALGAGHIARVGAVMGARDGAGVGEEWMRYMDDENVGAAACVACVAYVACCPEGVVVSSRFLGTKTSSRQSVVPDTGQRTG</sequence>
<protein>
    <submittedName>
        <fullName evidence="2">Uncharacterized protein</fullName>
    </submittedName>
</protein>
<keyword evidence="3" id="KW-1185">Reference proteome</keyword>
<name>A0AAN6UM59_9PEZI</name>
<evidence type="ECO:0000256" key="1">
    <source>
        <dbReference type="SAM" id="MobiDB-lite"/>
    </source>
</evidence>
<dbReference type="EMBL" id="MU853406">
    <property type="protein sequence ID" value="KAK4135304.1"/>
    <property type="molecule type" value="Genomic_DNA"/>
</dbReference>
<reference evidence="2" key="2">
    <citation type="submission" date="2023-05" db="EMBL/GenBank/DDBJ databases">
        <authorList>
            <consortium name="Lawrence Berkeley National Laboratory"/>
            <person name="Steindorff A."/>
            <person name="Hensen N."/>
            <person name="Bonometti L."/>
            <person name="Westerberg I."/>
            <person name="Brannstrom I.O."/>
            <person name="Guillou S."/>
            <person name="Cros-Aarteil S."/>
            <person name="Calhoun S."/>
            <person name="Haridas S."/>
            <person name="Kuo A."/>
            <person name="Mondo S."/>
            <person name="Pangilinan J."/>
            <person name="Riley R."/>
            <person name="Labutti K."/>
            <person name="Andreopoulos B."/>
            <person name="Lipzen A."/>
            <person name="Chen C."/>
            <person name="Yanf M."/>
            <person name="Daum C."/>
            <person name="Ng V."/>
            <person name="Clum A."/>
            <person name="Ohm R."/>
            <person name="Martin F."/>
            <person name="Silar P."/>
            <person name="Natvig D."/>
            <person name="Lalanne C."/>
            <person name="Gautier V."/>
            <person name="Ament-Velasquez S.L."/>
            <person name="Kruys A."/>
            <person name="Hutchinson M.I."/>
            <person name="Powell A.J."/>
            <person name="Barry K."/>
            <person name="Miller A.N."/>
            <person name="Grigoriev I.V."/>
            <person name="Debuchy R."/>
            <person name="Gladieux P."/>
            <person name="Thoren M.H."/>
            <person name="Johannesson H."/>
        </authorList>
    </citation>
    <scope>NUCLEOTIDE SEQUENCE</scope>
    <source>
        <strain evidence="2">CBS 123565</strain>
    </source>
</reference>
<evidence type="ECO:0000313" key="2">
    <source>
        <dbReference type="EMBL" id="KAK4135304.1"/>
    </source>
</evidence>
<dbReference type="AlphaFoldDB" id="A0AAN6UM59"/>
<accession>A0AAN6UM59</accession>
<dbReference type="Proteomes" id="UP001304895">
    <property type="component" value="Unassembled WGS sequence"/>
</dbReference>
<feature type="region of interest" description="Disordered" evidence="1">
    <location>
        <begin position="80"/>
        <end position="100"/>
    </location>
</feature>